<comment type="subcellular location">
    <subcellularLocation>
        <location evidence="1 6">Mitochondrion</location>
    </subcellularLocation>
</comment>
<dbReference type="GO" id="GO:0017136">
    <property type="term" value="F:histone deacetylase activity, NAD-dependent"/>
    <property type="evidence" value="ECO:0007669"/>
    <property type="project" value="TreeGrafter"/>
</dbReference>
<sequence length="313" mass="33733">MPPKPTMSSTLRALHRANTEPSTDINEFKAVLRKSKNVVAVCGAGLSAASGIPTFRGAGGMWRKYDAMSLATPEAFEDNSSLVWQFYHYRREVATKSEPNAAHLALSVFSIPSKRQIVAPDASFAIITQNVDGLSVKANDKVLKELGYTKDPPDLAPLLEMHGRIFDVRCTSEQACGHVEYNPASPICPALSGTEDSVVAGAMDPNIPHQDLPRCSRCGALARPGVVWFGEIPFEMKRNDELIDAADLCIVVGTSSTVYPAAGYASEVRHKGGRVAVFNLERTSGDEIADFLFLGPCELTLPEALGLRPSADD</sequence>
<dbReference type="GO" id="GO:0036054">
    <property type="term" value="F:protein-malonyllysine demalonylase activity"/>
    <property type="evidence" value="ECO:0007669"/>
    <property type="project" value="UniProtKB-UniRule"/>
</dbReference>
<dbReference type="GO" id="GO:0008270">
    <property type="term" value="F:zinc ion binding"/>
    <property type="evidence" value="ECO:0007669"/>
    <property type="project" value="UniProtKB-UniRule"/>
</dbReference>
<keyword evidence="6 7" id="KW-0862">Zinc</keyword>
<comment type="caution">
    <text evidence="9">The sequence shown here is derived from an EMBL/GenBank/DDBJ whole genome shotgun (WGS) entry which is preliminary data.</text>
</comment>
<evidence type="ECO:0000256" key="5">
    <source>
        <dbReference type="ARBA" id="ARBA00023128"/>
    </source>
</evidence>
<evidence type="ECO:0000259" key="8">
    <source>
        <dbReference type="PROSITE" id="PS50305"/>
    </source>
</evidence>
<dbReference type="InterPro" id="IPR003000">
    <property type="entry name" value="Sirtuin"/>
</dbReference>
<feature type="binding site" evidence="7">
    <location>
        <position position="176"/>
    </location>
    <ligand>
        <name>Zn(2+)</name>
        <dbReference type="ChEBI" id="CHEBI:29105"/>
    </ligand>
</feature>
<comment type="cofactor">
    <cofactor evidence="6">
        <name>Zn(2+)</name>
        <dbReference type="ChEBI" id="CHEBI:29105"/>
    </cofactor>
    <text evidence="6">Binds 1 zinc ion per subunit.</text>
</comment>
<feature type="binding site" evidence="6 7">
    <location>
        <position position="170"/>
    </location>
    <ligand>
        <name>Zn(2+)</name>
        <dbReference type="ChEBI" id="CHEBI:29105"/>
    </ligand>
</feature>
<evidence type="ECO:0000256" key="6">
    <source>
        <dbReference type="HAMAP-Rule" id="MF_03160"/>
    </source>
</evidence>
<reference evidence="9" key="1">
    <citation type="submission" date="2023-11" db="EMBL/GenBank/DDBJ databases">
        <authorList>
            <person name="De Vega J J."/>
            <person name="De Vega J J."/>
        </authorList>
    </citation>
    <scope>NUCLEOTIDE SEQUENCE</scope>
</reference>
<gene>
    <name evidence="9" type="ORF">MYCIT1_LOCUS29334</name>
</gene>
<dbReference type="Gene3D" id="3.30.1600.10">
    <property type="entry name" value="SIR2/SIRT2 'Small Domain"/>
    <property type="match status" value="1"/>
</dbReference>
<dbReference type="GO" id="GO:0070403">
    <property type="term" value="F:NAD+ binding"/>
    <property type="evidence" value="ECO:0007669"/>
    <property type="project" value="UniProtKB-UniRule"/>
</dbReference>
<feature type="binding site" evidence="6">
    <location>
        <begin position="279"/>
        <end position="281"/>
    </location>
    <ligand>
        <name>NAD(+)</name>
        <dbReference type="ChEBI" id="CHEBI:57540"/>
    </ligand>
</feature>
<feature type="binding site" evidence="6 7">
    <location>
        <position position="218"/>
    </location>
    <ligand>
        <name>Zn(2+)</name>
        <dbReference type="ChEBI" id="CHEBI:29105"/>
    </ligand>
</feature>
<comment type="catalytic activity">
    <reaction evidence="6">
        <text>N(6)-succinyl-L-lysyl-[protein] + NAD(+) + H2O = 2''-O-succinyl-ADP-D-ribose + nicotinamide + L-lysyl-[protein]</text>
        <dbReference type="Rhea" id="RHEA:47668"/>
        <dbReference type="Rhea" id="RHEA-COMP:9752"/>
        <dbReference type="Rhea" id="RHEA-COMP:11877"/>
        <dbReference type="ChEBI" id="CHEBI:15377"/>
        <dbReference type="ChEBI" id="CHEBI:17154"/>
        <dbReference type="ChEBI" id="CHEBI:29969"/>
        <dbReference type="ChEBI" id="CHEBI:57540"/>
        <dbReference type="ChEBI" id="CHEBI:87830"/>
        <dbReference type="ChEBI" id="CHEBI:87832"/>
    </reaction>
</comment>
<dbReference type="GO" id="GO:0036055">
    <property type="term" value="F:protein-succinyllysine desuccinylase activity"/>
    <property type="evidence" value="ECO:0007669"/>
    <property type="project" value="UniProtKB-UniRule"/>
</dbReference>
<comment type="function">
    <text evidence="6">NAD-dependent lysine demalonylase, desuccinylase and deglutarylase that specifically removes malonyl, succinyl and glutaryl groups on target proteins. Has weak NAD-dependent protein deacetylase activity; however this activity may not be physiologically relevant in vivo.</text>
</comment>
<protein>
    <recommendedName>
        <fullName evidence="6">NAD-dependent protein deacylase</fullName>
        <ecNumber evidence="6">2.3.1.-</ecNumber>
    </recommendedName>
    <alternativeName>
        <fullName evidence="6">Regulatory protein SIR2 homolog 5</fullName>
    </alternativeName>
</protein>
<feature type="binding site" evidence="6">
    <location>
        <begin position="43"/>
        <end position="62"/>
    </location>
    <ligand>
        <name>NAD(+)</name>
        <dbReference type="ChEBI" id="CHEBI:57540"/>
    </ligand>
</feature>
<dbReference type="Proteomes" id="UP001295794">
    <property type="component" value="Unassembled WGS sequence"/>
</dbReference>
<evidence type="ECO:0000313" key="9">
    <source>
        <dbReference type="EMBL" id="CAK5279338.1"/>
    </source>
</evidence>
<evidence type="ECO:0000256" key="4">
    <source>
        <dbReference type="ARBA" id="ARBA00023027"/>
    </source>
</evidence>
<dbReference type="InterPro" id="IPR026591">
    <property type="entry name" value="Sirtuin_cat_small_dom_sf"/>
</dbReference>
<dbReference type="EMBL" id="CAVNYO010000436">
    <property type="protein sequence ID" value="CAK5279338.1"/>
    <property type="molecule type" value="Genomic_DNA"/>
</dbReference>
<feature type="active site" description="Proton acceptor" evidence="6 7">
    <location>
        <position position="162"/>
    </location>
</feature>
<dbReference type="InterPro" id="IPR029035">
    <property type="entry name" value="DHS-like_NAD/FAD-binding_dom"/>
</dbReference>
<dbReference type="InterPro" id="IPR027546">
    <property type="entry name" value="Sirtuin_class_III"/>
</dbReference>
<dbReference type="Pfam" id="PF02146">
    <property type="entry name" value="SIR2"/>
    <property type="match status" value="1"/>
</dbReference>
<dbReference type="InterPro" id="IPR050134">
    <property type="entry name" value="NAD-dep_sirtuin_deacylases"/>
</dbReference>
<keyword evidence="4 6" id="KW-0520">NAD</keyword>
<comment type="similarity">
    <text evidence="6">Belongs to the sirtuin family. Class III subfamily.</text>
</comment>
<dbReference type="PROSITE" id="PS50305">
    <property type="entry name" value="SIRTUIN"/>
    <property type="match status" value="1"/>
</dbReference>
<name>A0AAD2Q5S5_9AGAR</name>
<comment type="similarity">
    <text evidence="2">Belongs to the sirtuin family. Class I subfamily.</text>
</comment>
<evidence type="ECO:0000313" key="10">
    <source>
        <dbReference type="Proteomes" id="UP001295794"/>
    </source>
</evidence>
<feature type="binding site" evidence="6">
    <location>
        <position position="90"/>
    </location>
    <ligand>
        <name>substrate</name>
    </ligand>
</feature>
<evidence type="ECO:0000256" key="2">
    <source>
        <dbReference type="ARBA" id="ARBA00006924"/>
    </source>
</evidence>
<organism evidence="9 10">
    <name type="scientific">Mycena citricolor</name>
    <dbReference type="NCBI Taxonomy" id="2018698"/>
    <lineage>
        <taxon>Eukaryota</taxon>
        <taxon>Fungi</taxon>
        <taxon>Dikarya</taxon>
        <taxon>Basidiomycota</taxon>
        <taxon>Agaricomycotina</taxon>
        <taxon>Agaricomycetes</taxon>
        <taxon>Agaricomycetidae</taxon>
        <taxon>Agaricales</taxon>
        <taxon>Marasmiineae</taxon>
        <taxon>Mycenaceae</taxon>
        <taxon>Mycena</taxon>
    </lineage>
</organism>
<comment type="caution">
    <text evidence="6">Lacks conserved residue(s) required for the propagation of feature annotation.</text>
</comment>
<feature type="domain" description="Deacetylase sirtuin-type" evidence="8">
    <location>
        <begin position="18"/>
        <end position="313"/>
    </location>
</feature>
<keyword evidence="5 6" id="KW-0496">Mitochondrion</keyword>
<feature type="binding site" evidence="6">
    <location>
        <position position="297"/>
    </location>
    <ligand>
        <name>NAD(+)</name>
        <dbReference type="ChEBI" id="CHEBI:57540"/>
    </ligand>
</feature>
<dbReference type="PANTHER" id="PTHR11085:SF10">
    <property type="entry name" value="NAD-DEPENDENT PROTEIN DEACYLASE SIRTUIN-5, MITOCHONDRIAL-RELATED"/>
    <property type="match status" value="1"/>
</dbReference>
<dbReference type="GO" id="GO:0005634">
    <property type="term" value="C:nucleus"/>
    <property type="evidence" value="ECO:0007669"/>
    <property type="project" value="TreeGrafter"/>
</dbReference>
<comment type="catalytic activity">
    <reaction evidence="6">
        <text>N(6)-glutaryl-L-lysyl-[protein] + NAD(+) + H2O = 2''-O-glutaryl-ADP-D-ribose + nicotinamide + L-lysyl-[protein]</text>
        <dbReference type="Rhea" id="RHEA:47664"/>
        <dbReference type="Rhea" id="RHEA-COMP:9752"/>
        <dbReference type="Rhea" id="RHEA-COMP:11875"/>
        <dbReference type="ChEBI" id="CHEBI:15377"/>
        <dbReference type="ChEBI" id="CHEBI:17154"/>
        <dbReference type="ChEBI" id="CHEBI:29969"/>
        <dbReference type="ChEBI" id="CHEBI:57540"/>
        <dbReference type="ChEBI" id="CHEBI:87828"/>
        <dbReference type="ChEBI" id="CHEBI:87829"/>
    </reaction>
</comment>
<keyword evidence="3 6" id="KW-0808">Transferase</keyword>
<comment type="domain">
    <text evidence="6">In contrast to class I sirtuins, class III sirtuins have only weak deacetylase activity. Difference in substrate specificity is probably due to a larger hydrophobic pocket with 2 residues (Tyr-87 and Arg-90) that bind to malonylated and succinylated substrates and define the specificity.</text>
</comment>
<feature type="binding site" evidence="7">
    <location>
        <position position="215"/>
    </location>
    <ligand>
        <name>Zn(2+)</name>
        <dbReference type="ChEBI" id="CHEBI:29105"/>
    </ligand>
</feature>
<dbReference type="SUPFAM" id="SSF52467">
    <property type="entry name" value="DHS-like NAD/FAD-binding domain"/>
    <property type="match status" value="1"/>
</dbReference>
<evidence type="ECO:0000256" key="1">
    <source>
        <dbReference type="ARBA" id="ARBA00004173"/>
    </source>
</evidence>
<dbReference type="InterPro" id="IPR026590">
    <property type="entry name" value="Ssirtuin_cat_dom"/>
</dbReference>
<evidence type="ECO:0000256" key="3">
    <source>
        <dbReference type="ARBA" id="ARBA00022679"/>
    </source>
</evidence>
<feature type="binding site" evidence="6">
    <location>
        <begin position="129"/>
        <end position="132"/>
    </location>
    <ligand>
        <name>NAD(+)</name>
        <dbReference type="ChEBI" id="CHEBI:57540"/>
    </ligand>
</feature>
<accession>A0AAD2Q5S5</accession>
<evidence type="ECO:0000256" key="7">
    <source>
        <dbReference type="PROSITE-ProRule" id="PRU00236"/>
    </source>
</evidence>
<dbReference type="PANTHER" id="PTHR11085">
    <property type="entry name" value="NAD-DEPENDENT PROTEIN DEACYLASE SIRTUIN-5, MITOCHONDRIAL-RELATED"/>
    <property type="match status" value="1"/>
</dbReference>
<dbReference type="Gene3D" id="3.40.50.1220">
    <property type="entry name" value="TPP-binding domain"/>
    <property type="match status" value="1"/>
</dbReference>
<dbReference type="HAMAP" id="MF_01121">
    <property type="entry name" value="Sirtuin_ClassIII"/>
    <property type="match status" value="1"/>
</dbReference>
<comment type="catalytic activity">
    <reaction evidence="6">
        <text>N(6)-malonyl-L-lysyl-[protein] + NAD(+) + H2O = 2''-O-malonyl-ADP-D-ribose + nicotinamide + L-lysyl-[protein]</text>
        <dbReference type="Rhea" id="RHEA:47672"/>
        <dbReference type="Rhea" id="RHEA-COMP:9752"/>
        <dbReference type="Rhea" id="RHEA-COMP:11878"/>
        <dbReference type="ChEBI" id="CHEBI:15377"/>
        <dbReference type="ChEBI" id="CHEBI:17154"/>
        <dbReference type="ChEBI" id="CHEBI:29969"/>
        <dbReference type="ChEBI" id="CHEBI:57540"/>
        <dbReference type="ChEBI" id="CHEBI:87831"/>
        <dbReference type="ChEBI" id="CHEBI:87833"/>
    </reaction>
</comment>
<dbReference type="GO" id="GO:0005739">
    <property type="term" value="C:mitochondrion"/>
    <property type="evidence" value="ECO:0007669"/>
    <property type="project" value="UniProtKB-SubCell"/>
</dbReference>
<feature type="binding site" evidence="6">
    <location>
        <begin position="253"/>
        <end position="255"/>
    </location>
    <ligand>
        <name>NAD(+)</name>
        <dbReference type="ChEBI" id="CHEBI:57540"/>
    </ligand>
</feature>
<keyword evidence="6 7" id="KW-0479">Metal-binding</keyword>
<dbReference type="EC" id="2.3.1.-" evidence="6"/>
<keyword evidence="10" id="KW-1185">Reference proteome</keyword>
<dbReference type="AlphaFoldDB" id="A0AAD2Q5S5"/>
<feature type="binding site" evidence="6">
    <location>
        <position position="87"/>
    </location>
    <ligand>
        <name>substrate</name>
    </ligand>
</feature>
<proteinExistence type="inferred from homology"/>